<evidence type="ECO:0000313" key="2">
    <source>
        <dbReference type="Proteomes" id="UP000292927"/>
    </source>
</evidence>
<evidence type="ECO:0000313" key="1">
    <source>
        <dbReference type="EMBL" id="RZS94417.1"/>
    </source>
</evidence>
<keyword evidence="2" id="KW-1185">Reference proteome</keyword>
<dbReference type="EMBL" id="SGXF01000004">
    <property type="protein sequence ID" value="RZS94417.1"/>
    <property type="molecule type" value="Genomic_DNA"/>
</dbReference>
<name>A0A4Q7P437_9FIRM</name>
<proteinExistence type="predicted"/>
<reference evidence="1 2" key="1">
    <citation type="submission" date="2019-02" db="EMBL/GenBank/DDBJ databases">
        <title>Genomic Encyclopedia of Type Strains, Phase IV (KMG-IV): sequencing the most valuable type-strain genomes for metagenomic binning, comparative biology and taxonomic classification.</title>
        <authorList>
            <person name="Goeker M."/>
        </authorList>
    </citation>
    <scope>NUCLEOTIDE SEQUENCE [LARGE SCALE GENOMIC DNA]</scope>
    <source>
        <strain evidence="1 2">DSM 29486</strain>
    </source>
</reference>
<protein>
    <submittedName>
        <fullName evidence="1">Uncharacterized protein</fullName>
    </submittedName>
</protein>
<organism evidence="1 2">
    <name type="scientific">Cuneatibacter caecimuris</name>
    <dbReference type="NCBI Taxonomy" id="1796618"/>
    <lineage>
        <taxon>Bacteria</taxon>
        <taxon>Bacillati</taxon>
        <taxon>Bacillota</taxon>
        <taxon>Clostridia</taxon>
        <taxon>Lachnospirales</taxon>
        <taxon>Lachnospiraceae</taxon>
        <taxon>Cuneatibacter</taxon>
    </lineage>
</organism>
<gene>
    <name evidence="1" type="ORF">EV209_2259</name>
</gene>
<dbReference type="PROSITE" id="PS51257">
    <property type="entry name" value="PROKAR_LIPOPROTEIN"/>
    <property type="match status" value="1"/>
</dbReference>
<comment type="caution">
    <text evidence="1">The sequence shown here is derived from an EMBL/GenBank/DDBJ whole genome shotgun (WGS) entry which is preliminary data.</text>
</comment>
<dbReference type="AlphaFoldDB" id="A0A4Q7P437"/>
<sequence length="322" mass="37005">MKKQYIKRSRRIFGIFALTALLSSLVLGGCGKEEQSKGSDSVDSGAYLLTVDGYGVTEEEYMLFLRDQKAATVNYFWVNYKAESDDKFWTSEFDGVTPLEYAKEKALAAVVQAKEEFILASERGILEYKDYGGMMEEMEAENAQRASKKDSGDAFYGLSEFTPFTYYQYLNGNIRSELEHSQEELVEPTKKQLEEVYEANKENLTLGTVYKYTVIYEDGRTEEVTQNTRDIAKEDTTTEDLIYNYFDYMKPGDSIQGYLYREDKVNIVLKSVESLGYMPFEEAEDSLRVFFARSEVSRLIAERVEAAEIVFDQDRYDAITMS</sequence>
<dbReference type="Proteomes" id="UP000292927">
    <property type="component" value="Unassembled WGS sequence"/>
</dbReference>
<accession>A0A4Q7P437</accession>